<dbReference type="CDD" id="cd00009">
    <property type="entry name" value="AAA"/>
    <property type="match status" value="1"/>
</dbReference>
<feature type="repeat" description="ANK" evidence="3">
    <location>
        <begin position="1304"/>
        <end position="1336"/>
    </location>
</feature>
<dbReference type="Pfam" id="PF12796">
    <property type="entry name" value="Ank_2"/>
    <property type="match status" value="7"/>
</dbReference>
<dbReference type="SUPFAM" id="SSF48403">
    <property type="entry name" value="Ankyrin repeat"/>
    <property type="match status" value="3"/>
</dbReference>
<feature type="repeat" description="ANK" evidence="3">
    <location>
        <begin position="1103"/>
        <end position="1135"/>
    </location>
</feature>
<protein>
    <recommendedName>
        <fullName evidence="5">Novel STAND NTPase 3 domain-containing protein</fullName>
    </recommendedName>
</protein>
<feature type="repeat" description="ANK" evidence="3">
    <location>
        <begin position="903"/>
        <end position="935"/>
    </location>
</feature>
<comment type="caution">
    <text evidence="6">The sequence shown here is derived from an EMBL/GenBank/DDBJ whole genome shotgun (WGS) entry which is preliminary data.</text>
</comment>
<feature type="repeat" description="ANK" evidence="3">
    <location>
        <begin position="970"/>
        <end position="1002"/>
    </location>
</feature>
<feature type="repeat" description="ANK" evidence="3">
    <location>
        <begin position="1270"/>
        <end position="1302"/>
    </location>
</feature>
<evidence type="ECO:0000256" key="2">
    <source>
        <dbReference type="ARBA" id="ARBA00023043"/>
    </source>
</evidence>
<reference evidence="6 7" key="1">
    <citation type="journal article" date="2023" name="Sci. Data">
        <title>Genome assembly of the Korean intertidal mud-creeper Batillaria attramentaria.</title>
        <authorList>
            <person name="Patra A.K."/>
            <person name="Ho P.T."/>
            <person name="Jun S."/>
            <person name="Lee S.J."/>
            <person name="Kim Y."/>
            <person name="Won Y.J."/>
        </authorList>
    </citation>
    <scope>NUCLEOTIDE SEQUENCE [LARGE SCALE GENOMIC DNA]</scope>
    <source>
        <strain evidence="6">Wonlab-2016</strain>
    </source>
</reference>
<feature type="repeat" description="ANK" evidence="3">
    <location>
        <begin position="1403"/>
        <end position="1435"/>
    </location>
</feature>
<dbReference type="SUPFAM" id="SSF52540">
    <property type="entry name" value="P-loop containing nucleoside triphosphate hydrolases"/>
    <property type="match status" value="1"/>
</dbReference>
<proteinExistence type="predicted"/>
<dbReference type="Gene3D" id="1.25.40.20">
    <property type="entry name" value="Ankyrin repeat-containing domain"/>
    <property type="match status" value="9"/>
</dbReference>
<keyword evidence="2 3" id="KW-0040">ANK repeat</keyword>
<feature type="compositionally biased region" description="Basic and acidic residues" evidence="4">
    <location>
        <begin position="21"/>
        <end position="32"/>
    </location>
</feature>
<dbReference type="InterPro" id="IPR049050">
    <property type="entry name" value="nSTAND3"/>
</dbReference>
<dbReference type="EMBL" id="JACVVK020000072">
    <property type="protein sequence ID" value="KAK7495738.1"/>
    <property type="molecule type" value="Genomic_DNA"/>
</dbReference>
<dbReference type="Pfam" id="PF00023">
    <property type="entry name" value="Ank"/>
    <property type="match status" value="3"/>
</dbReference>
<organism evidence="6 7">
    <name type="scientific">Batillaria attramentaria</name>
    <dbReference type="NCBI Taxonomy" id="370345"/>
    <lineage>
        <taxon>Eukaryota</taxon>
        <taxon>Metazoa</taxon>
        <taxon>Spiralia</taxon>
        <taxon>Lophotrochozoa</taxon>
        <taxon>Mollusca</taxon>
        <taxon>Gastropoda</taxon>
        <taxon>Caenogastropoda</taxon>
        <taxon>Sorbeoconcha</taxon>
        <taxon>Cerithioidea</taxon>
        <taxon>Batillariidae</taxon>
        <taxon>Batillaria</taxon>
    </lineage>
</organism>
<feature type="repeat" description="ANK" evidence="3">
    <location>
        <begin position="1436"/>
        <end position="1460"/>
    </location>
</feature>
<dbReference type="InterPro" id="IPR027417">
    <property type="entry name" value="P-loop_NTPase"/>
</dbReference>
<feature type="repeat" description="ANK" evidence="3">
    <location>
        <begin position="1337"/>
        <end position="1369"/>
    </location>
</feature>
<dbReference type="InterPro" id="IPR036770">
    <property type="entry name" value="Ankyrin_rpt-contain_sf"/>
</dbReference>
<feature type="region of interest" description="Disordered" evidence="4">
    <location>
        <begin position="1"/>
        <end position="32"/>
    </location>
</feature>
<feature type="repeat" description="ANK" evidence="3">
    <location>
        <begin position="936"/>
        <end position="968"/>
    </location>
</feature>
<accession>A0ABD0L8X3</accession>
<feature type="domain" description="Novel STAND NTPase 3" evidence="5">
    <location>
        <begin position="128"/>
        <end position="284"/>
    </location>
</feature>
<evidence type="ECO:0000259" key="5">
    <source>
        <dbReference type="Pfam" id="PF20720"/>
    </source>
</evidence>
<feature type="repeat" description="ANK" evidence="3">
    <location>
        <begin position="1037"/>
        <end position="1069"/>
    </location>
</feature>
<name>A0ABD0L8X3_9CAEN</name>
<feature type="repeat" description="ANK" evidence="3">
    <location>
        <begin position="735"/>
        <end position="767"/>
    </location>
</feature>
<feature type="repeat" description="ANK" evidence="3">
    <location>
        <begin position="1237"/>
        <end position="1269"/>
    </location>
</feature>
<dbReference type="Gene3D" id="3.40.50.300">
    <property type="entry name" value="P-loop containing nucleotide triphosphate hydrolases"/>
    <property type="match status" value="1"/>
</dbReference>
<dbReference type="PROSITE" id="PS50297">
    <property type="entry name" value="ANK_REP_REGION"/>
    <property type="match status" value="20"/>
</dbReference>
<dbReference type="PANTHER" id="PTHR24198">
    <property type="entry name" value="ANKYRIN REPEAT AND PROTEIN KINASE DOMAIN-CONTAINING PROTEIN"/>
    <property type="match status" value="1"/>
</dbReference>
<dbReference type="PRINTS" id="PR01415">
    <property type="entry name" value="ANKYRIN"/>
</dbReference>
<evidence type="ECO:0000313" key="6">
    <source>
        <dbReference type="EMBL" id="KAK7495738.1"/>
    </source>
</evidence>
<dbReference type="Pfam" id="PF20720">
    <property type="entry name" value="nSTAND3"/>
    <property type="match status" value="1"/>
</dbReference>
<feature type="repeat" description="ANK" evidence="3">
    <location>
        <begin position="1003"/>
        <end position="1035"/>
    </location>
</feature>
<keyword evidence="7" id="KW-1185">Reference proteome</keyword>
<dbReference type="PANTHER" id="PTHR24198:SF165">
    <property type="entry name" value="ANKYRIN REPEAT-CONTAINING PROTEIN-RELATED"/>
    <property type="match status" value="1"/>
</dbReference>
<dbReference type="PROSITE" id="PS50088">
    <property type="entry name" value="ANK_REPEAT"/>
    <property type="match status" value="21"/>
</dbReference>
<feature type="repeat" description="ANK" evidence="3">
    <location>
        <begin position="690"/>
        <end position="722"/>
    </location>
</feature>
<evidence type="ECO:0000313" key="7">
    <source>
        <dbReference type="Proteomes" id="UP001519460"/>
    </source>
</evidence>
<evidence type="ECO:0000256" key="1">
    <source>
        <dbReference type="ARBA" id="ARBA00022737"/>
    </source>
</evidence>
<dbReference type="SMART" id="SM00248">
    <property type="entry name" value="ANK"/>
    <property type="match status" value="23"/>
</dbReference>
<feature type="repeat" description="ANK" evidence="3">
    <location>
        <begin position="768"/>
        <end position="800"/>
    </location>
</feature>
<sequence length="1564" mass="172956">MASPEPLADKGALVEPGTSSGHHDDATEPKEVATTDDICGAMSTRGHWMTVNVPQHCQGPINIGGEVNTTHNYNELHQHIECLGPVQPRRMVQKNTYNYNICLVDHTERHLDSGDVSDVTLAAEPFRFVHTEHMEQALSLLDTQYRVVLCGPPGSGKTTIGRALLRQYHEKGFRSYTVANVPELNIIMREKKNVIVFLDGVLGEVRMDKGEYNAFRSVLETVVESLKVRNCRLVVTMYSHIIREIRMTDRYSLGSLMRPTDVVQTHKKPINKDQKMAMLQMYLQELELETARQDALVSKILQKDFSGAAFPWCCRQMVDNWQSMADPTVFFAAPSEAHVSLLQRMLSDPCHGEVFAAVMSLTMLGFGRFLHHPRRVQQQLDLLGFRNFSIDRLEQYADVLRGSFIDEEGITFLSRIMYDAVGLAIGRSFRLPTLLRVCDARFLVQHVRTKETATEFSITIGTRPDGRQLLMQTMYDHMVSGRLPELCQHPSLQCPQFLQEFEAFCGRENLIQQLMEATDTRFGMSLIYWSAWCMSNDLTTWCLSLMERETLTVRRMDSTQIFSATIVSALLENSIEQYTPRAKLAWKVLQRMSPLRSSSYYQASNLPLPSSSQRVTQDLESLRNRVIMHLQSANLCYLGDHSLPIRDNLIHVSRSTGDGFDKVCMFVHNKQWYLALRLLTDREVDEADDEGNTLLHVAAGVGVVDAVTVAVKSGASLTARNNTGHTPPELTCNRRNNGTIHGACAAGDAEKVKVLLCTGATVHDRDREGNTPLHTACKAGKTDVATLLISLGADVNARNKNGVKPYQCALSNEHIDTAIVSGRNTTDANMGNDADGANVGGRRRCIYILLIPMFVILGILFAGRGLKFNTQSHTERFRSAPKAGHWNENLNQWTAYINMKTNGGYGPLHLASALGQTDAVRLLLENGADVNVMSHNRDTPLHIASLVGQTDVAALLISNNADVNVQNDDIGFSPLHVASMRGNVGIVRLLLKSGAEVNLKNARGLTPLYLACGNGRTEIARILLQNMADTNTKESEIGSTPLHAAAIHNHTKTVRLLLAHGADVNVKADFGLTPLHLASDTGQTEIAELLVHRKADVNVQTKDGVTPLLLAIQHDHLKTARLLITNNADINSTNEQLNDTTLLHTAIHFRRTEIVKLMLQNNVNISVKDVQGLTPLHYACFKNHTEMVRLFVEHGADVNAKGGNLTPLQIACKSGLTEIANILIQNNADMNVTYNENKDTLLHFVHWYDKNDIVRLLIHNGADPNAKNAKGQTPLHMAAMYNKSELTLLLLQNKANPNIRSYGDGFTALQFAITFNHTKIVSLLLQYGADPDARDIKGFAPLHIFSLKGRTAIVQLLVQTGADVNAEDSVRHTPLHFACMKGQTETARLLIQGGADVNAEAEDGLRPLHYAASASNTETVRLLLQNDADSQVVDNNGLTALHHAAESGKKEVAQAVLESNPGIVNMRCVTGLSALHVACLNEHEQVARFLIDSKADVNLMAEGGYTPLHLTRTRRIASLLIQNKAHVNAVAFNGQTPLDVAYQQGQTLLATFLTKHGAKRFIDL</sequence>
<dbReference type="InterPro" id="IPR002110">
    <property type="entry name" value="Ankyrin_rpt"/>
</dbReference>
<gene>
    <name evidence="6" type="ORF">BaRGS_00012958</name>
</gene>
<keyword evidence="1" id="KW-0677">Repeat</keyword>
<feature type="repeat" description="ANK" evidence="3">
    <location>
        <begin position="1203"/>
        <end position="1235"/>
    </location>
</feature>
<dbReference type="Proteomes" id="UP001519460">
    <property type="component" value="Unassembled WGS sequence"/>
</dbReference>
<feature type="repeat" description="ANK" evidence="3">
    <location>
        <begin position="1138"/>
        <end position="1170"/>
    </location>
</feature>
<feature type="repeat" description="ANK" evidence="3">
    <location>
        <begin position="1171"/>
        <end position="1203"/>
    </location>
</feature>
<evidence type="ECO:0000256" key="3">
    <source>
        <dbReference type="PROSITE-ProRule" id="PRU00023"/>
    </source>
</evidence>
<evidence type="ECO:0000256" key="4">
    <source>
        <dbReference type="SAM" id="MobiDB-lite"/>
    </source>
</evidence>
<feature type="repeat" description="ANK" evidence="3">
    <location>
        <begin position="1470"/>
        <end position="1502"/>
    </location>
</feature>
<feature type="repeat" description="ANK" evidence="3">
    <location>
        <begin position="1370"/>
        <end position="1402"/>
    </location>
</feature>
<feature type="repeat" description="ANK" evidence="3">
    <location>
        <begin position="1070"/>
        <end position="1102"/>
    </location>
</feature>